<dbReference type="CDD" id="cd00176">
    <property type="entry name" value="SPEC"/>
    <property type="match status" value="1"/>
</dbReference>
<dbReference type="Ensembl" id="ENSTMTT00000009211.1">
    <property type="protein sequence ID" value="ENSTMTP00000008909.1"/>
    <property type="gene ID" value="ENSTMTG00000006514.1"/>
</dbReference>
<dbReference type="InterPro" id="IPR030268">
    <property type="entry name" value="SYNE4"/>
</dbReference>
<dbReference type="Gene3D" id="1.20.58.60">
    <property type="match status" value="1"/>
</dbReference>
<feature type="compositionally biased region" description="Acidic residues" evidence="2">
    <location>
        <begin position="282"/>
        <end position="297"/>
    </location>
</feature>
<dbReference type="Pfam" id="PF00435">
    <property type="entry name" value="Spectrin"/>
    <property type="match status" value="1"/>
</dbReference>
<feature type="region of interest" description="Disordered" evidence="2">
    <location>
        <begin position="573"/>
        <end position="639"/>
    </location>
</feature>
<reference evidence="3" key="1">
    <citation type="submission" date="2025-08" db="UniProtKB">
        <authorList>
            <consortium name="Ensembl"/>
        </authorList>
    </citation>
    <scope>IDENTIFICATION</scope>
</reference>
<keyword evidence="4" id="KW-1185">Reference proteome</keyword>
<evidence type="ECO:0000256" key="1">
    <source>
        <dbReference type="SAM" id="Coils"/>
    </source>
</evidence>
<keyword evidence="1" id="KW-0175">Coiled coil</keyword>
<evidence type="ECO:0008006" key="5">
    <source>
        <dbReference type="Google" id="ProtNLM"/>
    </source>
</evidence>
<dbReference type="GeneTree" id="ENSGT00940000154656"/>
<dbReference type="Proteomes" id="UP000472274">
    <property type="component" value="Unplaced"/>
</dbReference>
<proteinExistence type="predicted"/>
<evidence type="ECO:0000256" key="2">
    <source>
        <dbReference type="SAM" id="MobiDB-lite"/>
    </source>
</evidence>
<evidence type="ECO:0000313" key="3">
    <source>
        <dbReference type="Ensembl" id="ENSTMTP00000008909.1"/>
    </source>
</evidence>
<evidence type="ECO:0000313" key="4">
    <source>
        <dbReference type="Proteomes" id="UP000472274"/>
    </source>
</evidence>
<dbReference type="SUPFAM" id="SSF46966">
    <property type="entry name" value="Spectrin repeat"/>
    <property type="match status" value="2"/>
</dbReference>
<reference evidence="3" key="2">
    <citation type="submission" date="2025-09" db="UniProtKB">
        <authorList>
            <consortium name="Ensembl"/>
        </authorList>
    </citation>
    <scope>IDENTIFICATION</scope>
</reference>
<feature type="coiled-coil region" evidence="1">
    <location>
        <begin position="95"/>
        <end position="122"/>
    </location>
</feature>
<dbReference type="InParanoid" id="A0A674IMY4"/>
<organism evidence="3 4">
    <name type="scientific">Terrapene triunguis</name>
    <name type="common">Three-toed box turtle</name>
    <dbReference type="NCBI Taxonomy" id="2587831"/>
    <lineage>
        <taxon>Eukaryota</taxon>
        <taxon>Metazoa</taxon>
        <taxon>Chordata</taxon>
        <taxon>Craniata</taxon>
        <taxon>Vertebrata</taxon>
        <taxon>Euteleostomi</taxon>
        <taxon>Archelosauria</taxon>
        <taxon>Testudinata</taxon>
        <taxon>Testudines</taxon>
        <taxon>Cryptodira</taxon>
        <taxon>Durocryptodira</taxon>
        <taxon>Testudinoidea</taxon>
        <taxon>Emydidae</taxon>
        <taxon>Terrapene</taxon>
    </lineage>
</organism>
<dbReference type="PANTHER" id="PTHR21640:SF1">
    <property type="entry name" value="NESPRIN-4"/>
    <property type="match status" value="1"/>
</dbReference>
<dbReference type="InterPro" id="IPR002017">
    <property type="entry name" value="Spectrin_repeat"/>
</dbReference>
<accession>A0A674IMY4</accession>
<dbReference type="AlphaFoldDB" id="A0A674IMY4"/>
<protein>
    <recommendedName>
        <fullName evidence="5">KASH domain-containing protein</fullName>
    </recommendedName>
</protein>
<name>A0A674IMY4_9SAUR</name>
<feature type="region of interest" description="Disordered" evidence="2">
    <location>
        <begin position="281"/>
        <end position="307"/>
    </location>
</feature>
<dbReference type="SMART" id="SM00150">
    <property type="entry name" value="SPEC"/>
    <property type="match status" value="2"/>
</dbReference>
<dbReference type="GO" id="GO:0034993">
    <property type="term" value="C:meiotic nuclear membrane microtubule tethering complex"/>
    <property type="evidence" value="ECO:0007669"/>
    <property type="project" value="InterPro"/>
</dbReference>
<dbReference type="PANTHER" id="PTHR21640">
    <property type="match status" value="1"/>
</dbReference>
<dbReference type="InterPro" id="IPR018159">
    <property type="entry name" value="Spectrin/alpha-actinin"/>
</dbReference>
<sequence length="639" mass="71479">MQRDSVAQSFSPALLKSRMLSMHRGEPVPDEAGCSVCTASVEKRIRAEQACRLHERVLDSLSRFQDWLRGAELWAASPASSQVPFAVAKEELKKFEVLQRQIQEKLHHLESLNRQYRQLVQANGLRLQGRLRTAVQESNQRWDNLQKRAAAILKRLKYFVSQREEFEWERENVQVWLTELDLRLTDVEHFSGGSSLEKMMELQEFQEAVQSNAERLDWLLVSGERLIQRSEPQDAEILEEELQELSCYCQEVFWRVFRFRRRLVSMRLVFEDEWLSDRDTDAESDCFADASPEPEVEGEARGPPPAAWIYQSTPHKALCCRRRHPFGAAWGDSLDLEWDPSVDVGGSTSHDEEDSSYCSAITGVGQWEEPGRRCSSRLGTPSIWPAGCGRGAGHEDLNAVPFRGETQAQLGSQDGPCLSLATRRKVEIVWDSSGNAPRRGSRHPQGLALGNEACRQTETVGFDPERIESWLGQTCVEQGKLEVMQPCKRSQAGPGSEDVAVIIEKGSMSQPLAFSDQPRAGSRILVRTKRLLLSVAGLLLLLLAGTSLLSRAETPCYVRSFHFMLSCWRRHPIPRSSAPHPPEPCCSPRRGRRPPWPGAGPVGSEPFTAAGLEAPRPGTPAGTCTQTPPCPLEPEGQGG</sequence>